<dbReference type="GO" id="GO:0005634">
    <property type="term" value="C:nucleus"/>
    <property type="evidence" value="ECO:0007669"/>
    <property type="project" value="UniProtKB-SubCell"/>
</dbReference>
<dbReference type="FunFam" id="3.30.160.60:FF:000446">
    <property type="entry name" value="Zinc finger protein"/>
    <property type="match status" value="1"/>
</dbReference>
<evidence type="ECO:0000256" key="8">
    <source>
        <dbReference type="SAM" id="MobiDB-lite"/>
    </source>
</evidence>
<dbReference type="PANTHER" id="PTHR23226:SF416">
    <property type="entry name" value="FI01424P"/>
    <property type="match status" value="1"/>
</dbReference>
<dbReference type="FunFam" id="3.30.160.60:FF:000176">
    <property type="entry name" value="zinc finger protein 70"/>
    <property type="match status" value="1"/>
</dbReference>
<evidence type="ECO:0000313" key="11">
    <source>
        <dbReference type="RefSeq" id="XP_032810942.1"/>
    </source>
</evidence>
<protein>
    <submittedName>
        <fullName evidence="11 12">Zinc finger protein 436-like</fullName>
    </submittedName>
</protein>
<evidence type="ECO:0000256" key="2">
    <source>
        <dbReference type="ARBA" id="ARBA00022723"/>
    </source>
</evidence>
<keyword evidence="10" id="KW-1185">Reference proteome</keyword>
<dbReference type="Proteomes" id="UP001318040">
    <property type="component" value="Chromosome 1"/>
</dbReference>
<feature type="domain" description="C2H2-type" evidence="9">
    <location>
        <begin position="414"/>
        <end position="441"/>
    </location>
</feature>
<dbReference type="GO" id="GO:0008270">
    <property type="term" value="F:zinc ion binding"/>
    <property type="evidence" value="ECO:0007669"/>
    <property type="project" value="UniProtKB-KW"/>
</dbReference>
<dbReference type="GO" id="GO:0000978">
    <property type="term" value="F:RNA polymerase II cis-regulatory region sequence-specific DNA binding"/>
    <property type="evidence" value="ECO:0007669"/>
    <property type="project" value="TreeGrafter"/>
</dbReference>
<dbReference type="PROSITE" id="PS50157">
    <property type="entry name" value="ZINC_FINGER_C2H2_2"/>
    <property type="match status" value="5"/>
</dbReference>
<dbReference type="InterPro" id="IPR036236">
    <property type="entry name" value="Znf_C2H2_sf"/>
</dbReference>
<evidence type="ECO:0000256" key="3">
    <source>
        <dbReference type="ARBA" id="ARBA00022737"/>
    </source>
</evidence>
<dbReference type="InterPro" id="IPR013087">
    <property type="entry name" value="Znf_C2H2_type"/>
</dbReference>
<feature type="domain" description="C2H2-type" evidence="9">
    <location>
        <begin position="358"/>
        <end position="385"/>
    </location>
</feature>
<dbReference type="Pfam" id="PF00096">
    <property type="entry name" value="zf-C2H2"/>
    <property type="match status" value="3"/>
</dbReference>
<dbReference type="FunFam" id="3.30.160.60:FF:001498">
    <property type="entry name" value="Zinc finger protein 404"/>
    <property type="match status" value="1"/>
</dbReference>
<reference evidence="10" key="2">
    <citation type="submission" date="2025-05" db="UniProtKB">
        <authorList>
            <consortium name="RefSeq"/>
        </authorList>
    </citation>
    <scope>NUCLEOTIDE SEQUENCE [LARGE SCALE GENOMIC DNA]</scope>
    <source>
        <tissue evidence="12">Sperm</tissue>
    </source>
</reference>
<reference evidence="11" key="1">
    <citation type="submission" date="2025-04" db="UniProtKB">
        <authorList>
            <consortium name="RefSeq"/>
        </authorList>
    </citation>
    <scope>IDENTIFICATION</scope>
    <source>
        <tissue evidence="11">Sperm</tissue>
    </source>
</reference>
<organism evidence="10 11">
    <name type="scientific">Petromyzon marinus</name>
    <name type="common">Sea lamprey</name>
    <dbReference type="NCBI Taxonomy" id="7757"/>
    <lineage>
        <taxon>Eukaryota</taxon>
        <taxon>Metazoa</taxon>
        <taxon>Chordata</taxon>
        <taxon>Craniata</taxon>
        <taxon>Vertebrata</taxon>
        <taxon>Cyclostomata</taxon>
        <taxon>Hyperoartia</taxon>
        <taxon>Petromyzontiformes</taxon>
        <taxon>Petromyzontidae</taxon>
        <taxon>Petromyzon</taxon>
    </lineage>
</organism>
<feature type="region of interest" description="Disordered" evidence="8">
    <location>
        <begin position="237"/>
        <end position="258"/>
    </location>
</feature>
<evidence type="ECO:0000313" key="12">
    <source>
        <dbReference type="RefSeq" id="XP_032810953.1"/>
    </source>
</evidence>
<feature type="domain" description="C2H2-type" evidence="9">
    <location>
        <begin position="386"/>
        <end position="413"/>
    </location>
</feature>
<sequence>MACAVATPVLEPSGDFPAWLEAQGVNAEVARAMDSELGIRDYGVLRACVGDGLVRAELLAAARDRLPFGFYAVLRQVVKALRGAEHHDAGTPCWDAAAASSPGDVTLGGLVEVLLALLSGLSRELLLSVQRLGVMDAAGTCIEGLNQTANDGSPEIAMKVEQEHVSECDTPSTESTFGSTQMSRRIKVEARDASSGVPEEVFEIAIQSVTSPEPEQVSLATAAEPDASSSLQHEATAKVKRESADSVTGTDCTPLPLHDGRSTCQSAVSLNVEQQPNSKHGSEPGKMLHLCDQCGCSFSHSGTLKRHQCQMTRGYRDIEHHSKMRMTDKQCLRQLDKSVLQDPQRNCHVFDHERGRPYQCGICSRVYTSAFQLEDHECIRKGENLHQCDVCEQAFSRADHLKDHRRVHMAERLYECMMCGQAFSRATTLKRHQMVHTGEKPYKCEVCGKAFSQRTNCQRHQGQHFKAKQ</sequence>
<keyword evidence="6" id="KW-0539">Nucleus</keyword>
<dbReference type="GO" id="GO:0000981">
    <property type="term" value="F:DNA-binding transcription factor activity, RNA polymerase II-specific"/>
    <property type="evidence" value="ECO:0007669"/>
    <property type="project" value="TreeGrafter"/>
</dbReference>
<proteinExistence type="predicted"/>
<evidence type="ECO:0000256" key="5">
    <source>
        <dbReference type="ARBA" id="ARBA00022833"/>
    </source>
</evidence>
<dbReference type="SMART" id="SM00355">
    <property type="entry name" value="ZnF_C2H2"/>
    <property type="match status" value="5"/>
</dbReference>
<dbReference type="SUPFAM" id="SSF57667">
    <property type="entry name" value="beta-beta-alpha zinc fingers"/>
    <property type="match status" value="2"/>
</dbReference>
<keyword evidence="3" id="KW-0677">Repeat</keyword>
<dbReference type="PROSITE" id="PS00028">
    <property type="entry name" value="ZINC_FINGER_C2H2_1"/>
    <property type="match status" value="3"/>
</dbReference>
<dbReference type="KEGG" id="pmrn:116942789"/>
<evidence type="ECO:0000256" key="7">
    <source>
        <dbReference type="PROSITE-ProRule" id="PRU00042"/>
    </source>
</evidence>
<evidence type="ECO:0000256" key="1">
    <source>
        <dbReference type="ARBA" id="ARBA00004123"/>
    </source>
</evidence>
<comment type="subcellular location">
    <subcellularLocation>
        <location evidence="1">Nucleus</location>
    </subcellularLocation>
</comment>
<dbReference type="RefSeq" id="XP_032810942.1">
    <property type="nucleotide sequence ID" value="XM_032955051.1"/>
</dbReference>
<keyword evidence="4 7" id="KW-0863">Zinc-finger</keyword>
<evidence type="ECO:0000259" key="9">
    <source>
        <dbReference type="PROSITE" id="PS50157"/>
    </source>
</evidence>
<feature type="region of interest" description="Disordered" evidence="8">
    <location>
        <begin position="213"/>
        <end position="232"/>
    </location>
</feature>
<evidence type="ECO:0000256" key="6">
    <source>
        <dbReference type="ARBA" id="ARBA00023242"/>
    </source>
</evidence>
<evidence type="ECO:0000313" key="10">
    <source>
        <dbReference type="Proteomes" id="UP001318040"/>
    </source>
</evidence>
<accession>A0AAJ7T470</accession>
<feature type="domain" description="C2H2-type" evidence="9">
    <location>
        <begin position="289"/>
        <end position="317"/>
    </location>
</feature>
<dbReference type="PANTHER" id="PTHR23226">
    <property type="entry name" value="ZINC FINGER AND SCAN DOMAIN-CONTAINING"/>
    <property type="match status" value="1"/>
</dbReference>
<dbReference type="RefSeq" id="XP_032810953.1">
    <property type="nucleotide sequence ID" value="XM_032955062.1"/>
</dbReference>
<evidence type="ECO:0000256" key="4">
    <source>
        <dbReference type="ARBA" id="ARBA00022771"/>
    </source>
</evidence>
<feature type="domain" description="C2H2-type" evidence="9">
    <location>
        <begin position="442"/>
        <end position="469"/>
    </location>
</feature>
<keyword evidence="2" id="KW-0479">Metal-binding</keyword>
<dbReference type="AlphaFoldDB" id="A0AAJ7T470"/>
<keyword evidence="5" id="KW-0862">Zinc</keyword>
<name>A0AAJ7T470_PETMA</name>
<gene>
    <name evidence="11 12" type="primary">LOC116942789</name>
</gene>
<dbReference type="Gene3D" id="3.30.160.60">
    <property type="entry name" value="Classic Zinc Finger"/>
    <property type="match status" value="3"/>
</dbReference>